<proteinExistence type="predicted"/>
<dbReference type="Proteomes" id="UP000253772">
    <property type="component" value="Chromosome c1"/>
</dbReference>
<protein>
    <submittedName>
        <fullName evidence="1">Uncharacterized protein</fullName>
    </submittedName>
</protein>
<evidence type="ECO:0000313" key="2">
    <source>
        <dbReference type="Proteomes" id="UP000253772"/>
    </source>
</evidence>
<evidence type="ECO:0000313" key="1">
    <source>
        <dbReference type="EMBL" id="QBP11422.1"/>
    </source>
</evidence>
<dbReference type="RefSeq" id="WP_017512720.1">
    <property type="nucleotide sequence ID" value="NZ_CP026544.1"/>
</dbReference>
<organism evidence="1 2">
    <name type="scientific">Cupriavidus metallidurans</name>
    <dbReference type="NCBI Taxonomy" id="119219"/>
    <lineage>
        <taxon>Bacteria</taxon>
        <taxon>Pseudomonadati</taxon>
        <taxon>Pseudomonadota</taxon>
        <taxon>Betaproteobacteria</taxon>
        <taxon>Burkholderiales</taxon>
        <taxon>Burkholderiaceae</taxon>
        <taxon>Cupriavidus</taxon>
    </lineage>
</organism>
<gene>
    <name evidence="1" type="ORF">DDF84_017565</name>
</gene>
<name>A0A2L0XBD3_9BURK</name>
<sequence>MSSYLTYMTAVSSDLRQIPVWEPGAATALGDYGEIRNKQWQRLGSIWDRLPEVSPGLRDESTAHLELMCRGSSEVCNGGASLSHDGSVGTLGLSIRFSKGNSVFLRAQACETRSLRRLHAIAQHLVLYDKEWQKHWSIVSEVQTAERFLVIVCGKTGGQVEIRAKSRDVLDALIAGHLEGNANLQISGTDIVQFVGKNGPITMSLFRVRSTWLGKPEAIPQRLQSAHGEAQSDPAEVDEVKAEAFMNEIAAANAEENPL</sequence>
<dbReference type="EMBL" id="CP037900">
    <property type="protein sequence ID" value="QBP11422.1"/>
    <property type="molecule type" value="Genomic_DNA"/>
</dbReference>
<dbReference type="OrthoDB" id="677487at2"/>
<reference evidence="1 2" key="1">
    <citation type="submission" date="2019-03" db="EMBL/GenBank/DDBJ databases">
        <title>Comparative insights into the high quality Complete genome sequence of highly metal resistant Cupriavidus metallidurans strain BS1 isolated from a gold-copper mine.</title>
        <authorList>
            <person name="Mazhar H.S."/>
            <person name="Rensing C."/>
        </authorList>
    </citation>
    <scope>NUCLEOTIDE SEQUENCE [LARGE SCALE GENOMIC DNA]</scope>
    <source>
        <strain evidence="1 2">BS1</strain>
    </source>
</reference>
<accession>A0A2L0XBD3</accession>
<dbReference type="AlphaFoldDB" id="A0A2L0XBD3"/>